<dbReference type="Gene3D" id="1.10.357.10">
    <property type="entry name" value="Tetracycline Repressor, domain 2"/>
    <property type="match status" value="1"/>
</dbReference>
<feature type="domain" description="HTH tetR-type" evidence="4">
    <location>
        <begin position="6"/>
        <end position="66"/>
    </location>
</feature>
<name>A0A3B0YD25_9ZZZZ</name>
<dbReference type="Pfam" id="PF16925">
    <property type="entry name" value="TetR_C_13"/>
    <property type="match status" value="1"/>
</dbReference>
<dbReference type="Gene3D" id="1.10.10.60">
    <property type="entry name" value="Homeodomain-like"/>
    <property type="match status" value="1"/>
</dbReference>
<dbReference type="SUPFAM" id="SSF48498">
    <property type="entry name" value="Tetracyclin repressor-like, C-terminal domain"/>
    <property type="match status" value="1"/>
</dbReference>
<evidence type="ECO:0000256" key="1">
    <source>
        <dbReference type="ARBA" id="ARBA00023015"/>
    </source>
</evidence>
<organism evidence="5">
    <name type="scientific">hydrothermal vent metagenome</name>
    <dbReference type="NCBI Taxonomy" id="652676"/>
    <lineage>
        <taxon>unclassified sequences</taxon>
        <taxon>metagenomes</taxon>
        <taxon>ecological metagenomes</taxon>
    </lineage>
</organism>
<dbReference type="EMBL" id="UOFN01000016">
    <property type="protein sequence ID" value="VAW73497.1"/>
    <property type="molecule type" value="Genomic_DNA"/>
</dbReference>
<reference evidence="5" key="1">
    <citation type="submission" date="2018-06" db="EMBL/GenBank/DDBJ databases">
        <authorList>
            <person name="Zhirakovskaya E."/>
        </authorList>
    </citation>
    <scope>NUCLEOTIDE SEQUENCE</scope>
</reference>
<dbReference type="GO" id="GO:0003677">
    <property type="term" value="F:DNA binding"/>
    <property type="evidence" value="ECO:0007669"/>
    <property type="project" value="UniProtKB-KW"/>
</dbReference>
<keyword evidence="2" id="KW-0238">DNA-binding</keyword>
<evidence type="ECO:0000313" key="5">
    <source>
        <dbReference type="EMBL" id="VAW73497.1"/>
    </source>
</evidence>
<gene>
    <name evidence="5" type="ORF">MNBD_GAMMA15-779</name>
</gene>
<dbReference type="InterPro" id="IPR001647">
    <property type="entry name" value="HTH_TetR"/>
</dbReference>
<dbReference type="AlphaFoldDB" id="A0A3B0YD25"/>
<dbReference type="InterPro" id="IPR036271">
    <property type="entry name" value="Tet_transcr_reg_TetR-rel_C_sf"/>
</dbReference>
<proteinExistence type="predicted"/>
<dbReference type="PROSITE" id="PS50977">
    <property type="entry name" value="HTH_TETR_2"/>
    <property type="match status" value="1"/>
</dbReference>
<dbReference type="InterPro" id="IPR011075">
    <property type="entry name" value="TetR_C"/>
</dbReference>
<accession>A0A3B0YD25</accession>
<dbReference type="PANTHER" id="PTHR47506">
    <property type="entry name" value="TRANSCRIPTIONAL REGULATORY PROTEIN"/>
    <property type="match status" value="1"/>
</dbReference>
<evidence type="ECO:0000259" key="4">
    <source>
        <dbReference type="PROSITE" id="PS50977"/>
    </source>
</evidence>
<evidence type="ECO:0000256" key="3">
    <source>
        <dbReference type="ARBA" id="ARBA00023163"/>
    </source>
</evidence>
<dbReference type="SUPFAM" id="SSF46689">
    <property type="entry name" value="Homeodomain-like"/>
    <property type="match status" value="1"/>
</dbReference>
<keyword evidence="1" id="KW-0805">Transcription regulation</keyword>
<dbReference type="Pfam" id="PF00440">
    <property type="entry name" value="TetR_N"/>
    <property type="match status" value="1"/>
</dbReference>
<dbReference type="InterPro" id="IPR009057">
    <property type="entry name" value="Homeodomain-like_sf"/>
</dbReference>
<dbReference type="PANTHER" id="PTHR47506:SF1">
    <property type="entry name" value="HTH-TYPE TRANSCRIPTIONAL REGULATOR YJDC"/>
    <property type="match status" value="1"/>
</dbReference>
<sequence>MGRPVKFDRQTAVEQVMNEIWRSGFEACSVKALSEKLGITRSSYYNAFKSREALFLEALELYFSTSPDNVLARVDSDASILRVLTRMFKEVCRRRAADPEVRGCMAVNCVAELVGVDETLGPVLEKAVLTSLDRLEHLLRQAVANGEIEDSGDIREKALALQNLLMGLNVMAKVVHSEKDLWAAARQTLKGLGLYSD</sequence>
<protein>
    <recommendedName>
        <fullName evidence="4">HTH tetR-type domain-containing protein</fullName>
    </recommendedName>
</protein>
<keyword evidence="3" id="KW-0804">Transcription</keyword>
<evidence type="ECO:0000256" key="2">
    <source>
        <dbReference type="ARBA" id="ARBA00023125"/>
    </source>
</evidence>